<sequence length="65" mass="7513">MKPGTRKNLDFPFVSLSPQSISSPETLESLLPLQYDARMDEFRPQLQHAFDVEGMECRGFRKPLE</sequence>
<keyword evidence="2" id="KW-1185">Reference proteome</keyword>
<proteinExistence type="predicted"/>
<evidence type="ECO:0000313" key="2">
    <source>
        <dbReference type="Proteomes" id="UP000008744"/>
    </source>
</evidence>
<dbReference type="Proteomes" id="UP000008744">
    <property type="component" value="Unassembled WGS sequence"/>
</dbReference>
<name>B4GP05_DROPE</name>
<protein>
    <submittedName>
        <fullName evidence="1">GL13793</fullName>
    </submittedName>
</protein>
<reference evidence="1 2" key="1">
    <citation type="journal article" date="2007" name="Nature">
        <title>Evolution of genes and genomes on the Drosophila phylogeny.</title>
        <authorList>
            <consortium name="Drosophila 12 Genomes Consortium"/>
            <person name="Clark A.G."/>
            <person name="Eisen M.B."/>
            <person name="Smith D.R."/>
            <person name="Bergman C.M."/>
            <person name="Oliver B."/>
            <person name="Markow T.A."/>
            <person name="Kaufman T.C."/>
            <person name="Kellis M."/>
            <person name="Gelbart W."/>
            <person name="Iyer V.N."/>
            <person name="Pollard D.A."/>
            <person name="Sackton T.B."/>
            <person name="Larracuente A.M."/>
            <person name="Singh N.D."/>
            <person name="Abad J.P."/>
            <person name="Abt D.N."/>
            <person name="Adryan B."/>
            <person name="Aguade M."/>
            <person name="Akashi H."/>
            <person name="Anderson W.W."/>
            <person name="Aquadro C.F."/>
            <person name="Ardell D.H."/>
            <person name="Arguello R."/>
            <person name="Artieri C.G."/>
            <person name="Barbash D.A."/>
            <person name="Barker D."/>
            <person name="Barsanti P."/>
            <person name="Batterham P."/>
            <person name="Batzoglou S."/>
            <person name="Begun D."/>
            <person name="Bhutkar A."/>
            <person name="Blanco E."/>
            <person name="Bosak S.A."/>
            <person name="Bradley R.K."/>
            <person name="Brand A.D."/>
            <person name="Brent M.R."/>
            <person name="Brooks A.N."/>
            <person name="Brown R.H."/>
            <person name="Butlin R.K."/>
            <person name="Caggese C."/>
            <person name="Calvi B.R."/>
            <person name="Bernardo de Carvalho A."/>
            <person name="Caspi A."/>
            <person name="Castrezana S."/>
            <person name="Celniker S.E."/>
            <person name="Chang J.L."/>
            <person name="Chapple C."/>
            <person name="Chatterji S."/>
            <person name="Chinwalla A."/>
            <person name="Civetta A."/>
            <person name="Clifton S.W."/>
            <person name="Comeron J.M."/>
            <person name="Costello J.C."/>
            <person name="Coyne J.A."/>
            <person name="Daub J."/>
            <person name="David R.G."/>
            <person name="Delcher A.L."/>
            <person name="Delehaunty K."/>
            <person name="Do C.B."/>
            <person name="Ebling H."/>
            <person name="Edwards K."/>
            <person name="Eickbush T."/>
            <person name="Evans J.D."/>
            <person name="Filipski A."/>
            <person name="Findeiss S."/>
            <person name="Freyhult E."/>
            <person name="Fulton L."/>
            <person name="Fulton R."/>
            <person name="Garcia A.C."/>
            <person name="Gardiner A."/>
            <person name="Garfield D.A."/>
            <person name="Garvin B.E."/>
            <person name="Gibson G."/>
            <person name="Gilbert D."/>
            <person name="Gnerre S."/>
            <person name="Godfrey J."/>
            <person name="Good R."/>
            <person name="Gotea V."/>
            <person name="Gravely B."/>
            <person name="Greenberg A.J."/>
            <person name="Griffiths-Jones S."/>
            <person name="Gross S."/>
            <person name="Guigo R."/>
            <person name="Gustafson E.A."/>
            <person name="Haerty W."/>
            <person name="Hahn M.W."/>
            <person name="Halligan D.L."/>
            <person name="Halpern A.L."/>
            <person name="Halter G.M."/>
            <person name="Han M.V."/>
            <person name="Heger A."/>
            <person name="Hillier L."/>
            <person name="Hinrichs A.S."/>
            <person name="Holmes I."/>
            <person name="Hoskins R.A."/>
            <person name="Hubisz M.J."/>
            <person name="Hultmark D."/>
            <person name="Huntley M.A."/>
            <person name="Jaffe D.B."/>
            <person name="Jagadeeshan S."/>
            <person name="Jeck W.R."/>
            <person name="Johnson J."/>
            <person name="Jones C.D."/>
            <person name="Jordan W.C."/>
            <person name="Karpen G.H."/>
            <person name="Kataoka E."/>
            <person name="Keightley P.D."/>
            <person name="Kheradpour P."/>
            <person name="Kirkness E.F."/>
            <person name="Koerich L.B."/>
            <person name="Kristiansen K."/>
            <person name="Kudrna D."/>
            <person name="Kulathinal R.J."/>
            <person name="Kumar S."/>
            <person name="Kwok R."/>
            <person name="Lander E."/>
            <person name="Langley C.H."/>
            <person name="Lapoint R."/>
            <person name="Lazzaro B.P."/>
            <person name="Lee S.J."/>
            <person name="Levesque L."/>
            <person name="Li R."/>
            <person name="Lin C.F."/>
            <person name="Lin M.F."/>
            <person name="Lindblad-Toh K."/>
            <person name="Llopart A."/>
            <person name="Long M."/>
            <person name="Low L."/>
            <person name="Lozovsky E."/>
            <person name="Lu J."/>
            <person name="Luo M."/>
            <person name="Machado C.A."/>
            <person name="Makalowski W."/>
            <person name="Marzo M."/>
            <person name="Matsuda M."/>
            <person name="Matzkin L."/>
            <person name="McAllister B."/>
            <person name="McBride C.S."/>
            <person name="McKernan B."/>
            <person name="McKernan K."/>
            <person name="Mendez-Lago M."/>
            <person name="Minx P."/>
            <person name="Mollenhauer M.U."/>
            <person name="Montooth K."/>
            <person name="Mount S.M."/>
            <person name="Mu X."/>
            <person name="Myers E."/>
            <person name="Negre B."/>
            <person name="Newfeld S."/>
            <person name="Nielsen R."/>
            <person name="Noor M.A."/>
            <person name="O'Grady P."/>
            <person name="Pachter L."/>
            <person name="Papaceit M."/>
            <person name="Parisi M.J."/>
            <person name="Parisi M."/>
            <person name="Parts L."/>
            <person name="Pedersen J.S."/>
            <person name="Pesole G."/>
            <person name="Phillippy A.M."/>
            <person name="Ponting C.P."/>
            <person name="Pop M."/>
            <person name="Porcelli D."/>
            <person name="Powell J.R."/>
            <person name="Prohaska S."/>
            <person name="Pruitt K."/>
            <person name="Puig M."/>
            <person name="Quesneville H."/>
            <person name="Ram K.R."/>
            <person name="Rand D."/>
            <person name="Rasmussen M.D."/>
            <person name="Reed L.K."/>
            <person name="Reenan R."/>
            <person name="Reily A."/>
            <person name="Remington K.A."/>
            <person name="Rieger T.T."/>
            <person name="Ritchie M.G."/>
            <person name="Robin C."/>
            <person name="Rogers Y.H."/>
            <person name="Rohde C."/>
            <person name="Rozas J."/>
            <person name="Rubenfield M.J."/>
            <person name="Ruiz A."/>
            <person name="Russo S."/>
            <person name="Salzberg S.L."/>
            <person name="Sanchez-Gracia A."/>
            <person name="Saranga D.J."/>
            <person name="Sato H."/>
            <person name="Schaeffer S.W."/>
            <person name="Schatz M.C."/>
            <person name="Schlenke T."/>
            <person name="Schwartz R."/>
            <person name="Segarra C."/>
            <person name="Singh R.S."/>
            <person name="Sirot L."/>
            <person name="Sirota M."/>
            <person name="Sisneros N.B."/>
            <person name="Smith C.D."/>
            <person name="Smith T.F."/>
            <person name="Spieth J."/>
            <person name="Stage D.E."/>
            <person name="Stark A."/>
            <person name="Stephan W."/>
            <person name="Strausberg R.L."/>
            <person name="Strempel S."/>
            <person name="Sturgill D."/>
            <person name="Sutton G."/>
            <person name="Sutton G.G."/>
            <person name="Tao W."/>
            <person name="Teichmann S."/>
            <person name="Tobari Y.N."/>
            <person name="Tomimura Y."/>
            <person name="Tsolas J.M."/>
            <person name="Valente V.L."/>
            <person name="Venter E."/>
            <person name="Venter J.C."/>
            <person name="Vicario S."/>
            <person name="Vieira F.G."/>
            <person name="Vilella A.J."/>
            <person name="Villasante A."/>
            <person name="Walenz B."/>
            <person name="Wang J."/>
            <person name="Wasserman M."/>
            <person name="Watts T."/>
            <person name="Wilson D."/>
            <person name="Wilson R.K."/>
            <person name="Wing R.A."/>
            <person name="Wolfner M.F."/>
            <person name="Wong A."/>
            <person name="Wong G.K."/>
            <person name="Wu C.I."/>
            <person name="Wu G."/>
            <person name="Yamamoto D."/>
            <person name="Yang H.P."/>
            <person name="Yang S.P."/>
            <person name="Yorke J.A."/>
            <person name="Yoshida K."/>
            <person name="Zdobnov E."/>
            <person name="Zhang P."/>
            <person name="Zhang Y."/>
            <person name="Zimin A.V."/>
            <person name="Baldwin J."/>
            <person name="Abdouelleil A."/>
            <person name="Abdulkadir J."/>
            <person name="Abebe A."/>
            <person name="Abera B."/>
            <person name="Abreu J."/>
            <person name="Acer S.C."/>
            <person name="Aftuck L."/>
            <person name="Alexander A."/>
            <person name="An P."/>
            <person name="Anderson E."/>
            <person name="Anderson S."/>
            <person name="Arachi H."/>
            <person name="Azer M."/>
            <person name="Bachantsang P."/>
            <person name="Barry A."/>
            <person name="Bayul T."/>
            <person name="Berlin A."/>
            <person name="Bessette D."/>
            <person name="Bloom T."/>
            <person name="Blye J."/>
            <person name="Boguslavskiy L."/>
            <person name="Bonnet C."/>
            <person name="Boukhgalter B."/>
            <person name="Bourzgui I."/>
            <person name="Brown A."/>
            <person name="Cahill P."/>
            <person name="Channer S."/>
            <person name="Cheshatsang Y."/>
            <person name="Chuda L."/>
            <person name="Citroen M."/>
            <person name="Collymore A."/>
            <person name="Cooke P."/>
            <person name="Costello M."/>
            <person name="D'Aco K."/>
            <person name="Daza R."/>
            <person name="De Haan G."/>
            <person name="DeGray S."/>
            <person name="DeMaso C."/>
            <person name="Dhargay N."/>
            <person name="Dooley K."/>
            <person name="Dooley E."/>
            <person name="Doricent M."/>
            <person name="Dorje P."/>
            <person name="Dorjee K."/>
            <person name="Dupes A."/>
            <person name="Elong R."/>
            <person name="Falk J."/>
            <person name="Farina A."/>
            <person name="Faro S."/>
            <person name="Ferguson D."/>
            <person name="Fisher S."/>
            <person name="Foley C.D."/>
            <person name="Franke A."/>
            <person name="Friedrich D."/>
            <person name="Gadbois L."/>
            <person name="Gearin G."/>
            <person name="Gearin C.R."/>
            <person name="Giannoukos G."/>
            <person name="Goode T."/>
            <person name="Graham J."/>
            <person name="Grandbois E."/>
            <person name="Grewal S."/>
            <person name="Gyaltsen K."/>
            <person name="Hafez N."/>
            <person name="Hagos B."/>
            <person name="Hall J."/>
            <person name="Henson C."/>
            <person name="Hollinger A."/>
            <person name="Honan T."/>
            <person name="Huard M.D."/>
            <person name="Hughes L."/>
            <person name="Hurhula B."/>
            <person name="Husby M.E."/>
            <person name="Kamat A."/>
            <person name="Kanga B."/>
            <person name="Kashin S."/>
            <person name="Khazanovich D."/>
            <person name="Kisner P."/>
            <person name="Lance K."/>
            <person name="Lara M."/>
            <person name="Lee W."/>
            <person name="Lennon N."/>
            <person name="Letendre F."/>
            <person name="LeVine R."/>
            <person name="Lipovsky A."/>
            <person name="Liu X."/>
            <person name="Liu J."/>
            <person name="Liu S."/>
            <person name="Lokyitsang T."/>
            <person name="Lokyitsang Y."/>
            <person name="Lubonja R."/>
            <person name="Lui A."/>
            <person name="MacDonald P."/>
            <person name="Magnisalis V."/>
            <person name="Maru K."/>
            <person name="Matthews C."/>
            <person name="McCusker W."/>
            <person name="McDonough S."/>
            <person name="Mehta T."/>
            <person name="Meldrim J."/>
            <person name="Meneus L."/>
            <person name="Mihai O."/>
            <person name="Mihalev A."/>
            <person name="Mihova T."/>
            <person name="Mittelman R."/>
            <person name="Mlenga V."/>
            <person name="Montmayeur A."/>
            <person name="Mulrain L."/>
            <person name="Navidi A."/>
            <person name="Naylor J."/>
            <person name="Negash T."/>
            <person name="Nguyen T."/>
            <person name="Nguyen N."/>
            <person name="Nicol R."/>
            <person name="Norbu C."/>
            <person name="Norbu N."/>
            <person name="Novod N."/>
            <person name="O'Neill B."/>
            <person name="Osman S."/>
            <person name="Markiewicz E."/>
            <person name="Oyono O.L."/>
            <person name="Patti C."/>
            <person name="Phunkhang P."/>
            <person name="Pierre F."/>
            <person name="Priest M."/>
            <person name="Raghuraman S."/>
            <person name="Rege F."/>
            <person name="Reyes R."/>
            <person name="Rise C."/>
            <person name="Rogov P."/>
            <person name="Ross K."/>
            <person name="Ryan E."/>
            <person name="Settipalli S."/>
            <person name="Shea T."/>
            <person name="Sherpa N."/>
            <person name="Shi L."/>
            <person name="Shih D."/>
            <person name="Sparrow T."/>
            <person name="Spaulding J."/>
            <person name="Stalker J."/>
            <person name="Stange-Thomann N."/>
            <person name="Stavropoulos S."/>
            <person name="Stone C."/>
            <person name="Strader C."/>
            <person name="Tesfaye S."/>
            <person name="Thomson T."/>
            <person name="Thoulutsang Y."/>
            <person name="Thoulutsang D."/>
            <person name="Topham K."/>
            <person name="Topping I."/>
            <person name="Tsamla T."/>
            <person name="Vassiliev H."/>
            <person name="Vo A."/>
            <person name="Wangchuk T."/>
            <person name="Wangdi T."/>
            <person name="Weiand M."/>
            <person name="Wilkinson J."/>
            <person name="Wilson A."/>
            <person name="Yadav S."/>
            <person name="Young G."/>
            <person name="Yu Q."/>
            <person name="Zembek L."/>
            <person name="Zhong D."/>
            <person name="Zimmer A."/>
            <person name="Zwirko Z."/>
            <person name="Jaffe D.B."/>
            <person name="Alvarez P."/>
            <person name="Brockman W."/>
            <person name="Butler J."/>
            <person name="Chin C."/>
            <person name="Gnerre S."/>
            <person name="Grabherr M."/>
            <person name="Kleber M."/>
            <person name="Mauceli E."/>
            <person name="MacCallum I."/>
        </authorList>
    </citation>
    <scope>NUCLEOTIDE SEQUENCE [LARGE SCALE GENOMIC DNA]</scope>
    <source>
        <strain evidence="2">MSH-3 / Tucson 14011-0111.49</strain>
    </source>
</reference>
<dbReference type="OMA" id="DVEGMEC"/>
<dbReference type="HOGENOM" id="CLU_2852064_0_0_1"/>
<dbReference type="EMBL" id="CH479186">
    <property type="protein sequence ID" value="EDW38888.1"/>
    <property type="molecule type" value="Genomic_DNA"/>
</dbReference>
<evidence type="ECO:0000313" key="1">
    <source>
        <dbReference type="EMBL" id="EDW38888.1"/>
    </source>
</evidence>
<dbReference type="AlphaFoldDB" id="B4GP05"/>
<accession>B4GP05</accession>
<organism evidence="2">
    <name type="scientific">Drosophila persimilis</name>
    <name type="common">Fruit fly</name>
    <dbReference type="NCBI Taxonomy" id="7234"/>
    <lineage>
        <taxon>Eukaryota</taxon>
        <taxon>Metazoa</taxon>
        <taxon>Ecdysozoa</taxon>
        <taxon>Arthropoda</taxon>
        <taxon>Hexapoda</taxon>
        <taxon>Insecta</taxon>
        <taxon>Pterygota</taxon>
        <taxon>Neoptera</taxon>
        <taxon>Endopterygota</taxon>
        <taxon>Diptera</taxon>
        <taxon>Brachycera</taxon>
        <taxon>Muscomorpha</taxon>
        <taxon>Ephydroidea</taxon>
        <taxon>Drosophilidae</taxon>
        <taxon>Drosophila</taxon>
        <taxon>Sophophora</taxon>
    </lineage>
</organism>
<gene>
    <name evidence="1" type="primary">Dper\GL13793</name>
    <name evidence="1" type="ORF">Dper_GL13793</name>
</gene>